<dbReference type="AlphaFoldDB" id="A0A2X1AJ08"/>
<protein>
    <submittedName>
        <fullName evidence="3">Antiporter inner membrane protein</fullName>
    </submittedName>
</protein>
<name>A0A2X1AJ08_BREDI</name>
<dbReference type="InterPro" id="IPR027417">
    <property type="entry name" value="P-loop_NTPase"/>
</dbReference>
<evidence type="ECO:0000313" key="3">
    <source>
        <dbReference type="EMBL" id="SPU44039.1"/>
    </source>
</evidence>
<dbReference type="Gene3D" id="3.40.50.300">
    <property type="entry name" value="P-loop containing nucleotide triphosphate hydrolases"/>
    <property type="match status" value="1"/>
</dbReference>
<dbReference type="SUPFAM" id="SSF52540">
    <property type="entry name" value="P-loop containing nucleoside triphosphate hydrolases"/>
    <property type="match status" value="1"/>
</dbReference>
<accession>A0A2X1AJ08</accession>
<organism evidence="3 4">
    <name type="scientific">Brevundimonas diminuta</name>
    <name type="common">Pseudomonas diminuta</name>
    <dbReference type="NCBI Taxonomy" id="293"/>
    <lineage>
        <taxon>Bacteria</taxon>
        <taxon>Pseudomonadati</taxon>
        <taxon>Pseudomonadota</taxon>
        <taxon>Alphaproteobacteria</taxon>
        <taxon>Caulobacterales</taxon>
        <taxon>Caulobacteraceae</taxon>
        <taxon>Brevundimonas</taxon>
    </lineage>
</organism>
<dbReference type="EMBL" id="UAQM01000010">
    <property type="protein sequence ID" value="SPU44039.1"/>
    <property type="molecule type" value="Genomic_DNA"/>
</dbReference>
<evidence type="ECO:0000256" key="2">
    <source>
        <dbReference type="ARBA" id="ARBA00022840"/>
    </source>
</evidence>
<sequence length="77" mass="7895">MPTLGLIENMSGEVFGTGGAEAEAARLNAPYLGDLPLDGALRRAGDAGRPLVAVDPQHPASDRFRKIAVQVAAALGL</sequence>
<dbReference type="Proteomes" id="UP000250358">
    <property type="component" value="Unassembled WGS sequence"/>
</dbReference>
<gene>
    <name evidence="3" type="ORF">NCTC11165_01433</name>
</gene>
<evidence type="ECO:0000313" key="4">
    <source>
        <dbReference type="Proteomes" id="UP000250358"/>
    </source>
</evidence>
<keyword evidence="1" id="KW-0547">Nucleotide-binding</keyword>
<dbReference type="InterPro" id="IPR033756">
    <property type="entry name" value="YlxH/NBP35"/>
</dbReference>
<proteinExistence type="predicted"/>
<keyword evidence="2" id="KW-0067">ATP-binding</keyword>
<reference evidence="3 4" key="1">
    <citation type="submission" date="2018-06" db="EMBL/GenBank/DDBJ databases">
        <authorList>
            <consortium name="Pathogen Informatics"/>
            <person name="Doyle S."/>
        </authorList>
    </citation>
    <scope>NUCLEOTIDE SEQUENCE [LARGE SCALE GENOMIC DNA]</scope>
    <source>
        <strain evidence="3 4">NCTC11165</strain>
    </source>
</reference>
<evidence type="ECO:0000256" key="1">
    <source>
        <dbReference type="ARBA" id="ARBA00022741"/>
    </source>
</evidence>
<dbReference type="GO" id="GO:0005524">
    <property type="term" value="F:ATP binding"/>
    <property type="evidence" value="ECO:0007669"/>
    <property type="project" value="UniProtKB-KW"/>
</dbReference>
<dbReference type="Pfam" id="PF10609">
    <property type="entry name" value="ParA"/>
    <property type="match status" value="1"/>
</dbReference>